<dbReference type="InterPro" id="IPR036938">
    <property type="entry name" value="PAP2/HPO_sf"/>
</dbReference>
<accession>A0A061B2S2</accession>
<proteinExistence type="inferred from homology"/>
<evidence type="ECO:0000256" key="3">
    <source>
        <dbReference type="ARBA" id="ARBA00022692"/>
    </source>
</evidence>
<dbReference type="GO" id="GO:0046839">
    <property type="term" value="P:phospholipid dephosphorylation"/>
    <property type="evidence" value="ECO:0007669"/>
    <property type="project" value="TreeGrafter"/>
</dbReference>
<feature type="transmembrane region" description="Helical" evidence="7">
    <location>
        <begin position="75"/>
        <end position="93"/>
    </location>
</feature>
<dbReference type="InterPro" id="IPR000326">
    <property type="entry name" value="PAP2/HPO"/>
</dbReference>
<evidence type="ECO:0000259" key="8">
    <source>
        <dbReference type="SMART" id="SM00014"/>
    </source>
</evidence>
<evidence type="ECO:0000256" key="4">
    <source>
        <dbReference type="ARBA" id="ARBA00022989"/>
    </source>
</evidence>
<evidence type="ECO:0000256" key="6">
    <source>
        <dbReference type="SAM" id="MobiDB-lite"/>
    </source>
</evidence>
<reference evidence="9" key="1">
    <citation type="journal article" date="2014" name="Genome Announc.">
        <title>Genome sequence of the yeast Cyberlindnera fabianii (Hansenula fabianii).</title>
        <authorList>
            <person name="Freel K.C."/>
            <person name="Sarilar V."/>
            <person name="Neuveglise C."/>
            <person name="Devillers H."/>
            <person name="Friedrich A."/>
            <person name="Schacherer J."/>
        </authorList>
    </citation>
    <scope>NUCLEOTIDE SEQUENCE</scope>
    <source>
        <strain evidence="9">YJS4271</strain>
    </source>
</reference>
<protein>
    <submittedName>
        <fullName evidence="9">CYFA0S13e03246g1_1</fullName>
    </submittedName>
</protein>
<keyword evidence="4 7" id="KW-1133">Transmembrane helix</keyword>
<name>A0A061B2S2_CYBFA</name>
<feature type="compositionally biased region" description="Polar residues" evidence="6">
    <location>
        <begin position="335"/>
        <end position="365"/>
    </location>
</feature>
<organism evidence="9">
    <name type="scientific">Cyberlindnera fabianii</name>
    <name type="common">Yeast</name>
    <name type="synonym">Hansenula fabianii</name>
    <dbReference type="NCBI Taxonomy" id="36022"/>
    <lineage>
        <taxon>Eukaryota</taxon>
        <taxon>Fungi</taxon>
        <taxon>Dikarya</taxon>
        <taxon>Ascomycota</taxon>
        <taxon>Saccharomycotina</taxon>
        <taxon>Saccharomycetes</taxon>
        <taxon>Phaffomycetales</taxon>
        <taxon>Phaffomycetaceae</taxon>
        <taxon>Cyberlindnera</taxon>
    </lineage>
</organism>
<feature type="domain" description="Phosphatidic acid phosphatase type 2/haloperoxidase" evidence="8">
    <location>
        <begin position="110"/>
        <end position="256"/>
    </location>
</feature>
<feature type="transmembrane region" description="Helical" evidence="7">
    <location>
        <begin position="105"/>
        <end position="129"/>
    </location>
</feature>
<dbReference type="PANTHER" id="PTHR10165">
    <property type="entry name" value="LIPID PHOSPHATE PHOSPHATASE"/>
    <property type="match status" value="1"/>
</dbReference>
<keyword evidence="3 7" id="KW-0812">Transmembrane</keyword>
<dbReference type="SUPFAM" id="SSF48317">
    <property type="entry name" value="Acid phosphatase/Vanadium-dependent haloperoxidase"/>
    <property type="match status" value="1"/>
</dbReference>
<evidence type="ECO:0000313" key="9">
    <source>
        <dbReference type="EMBL" id="CDR44092.1"/>
    </source>
</evidence>
<dbReference type="EMBL" id="LK052898">
    <property type="protein sequence ID" value="CDR44092.1"/>
    <property type="molecule type" value="Genomic_DNA"/>
</dbReference>
<dbReference type="CDD" id="cd03390">
    <property type="entry name" value="PAP2_containing_1_like"/>
    <property type="match status" value="1"/>
</dbReference>
<feature type="transmembrane region" description="Helical" evidence="7">
    <location>
        <begin position="209"/>
        <end position="231"/>
    </location>
</feature>
<evidence type="ECO:0000256" key="2">
    <source>
        <dbReference type="ARBA" id="ARBA00008816"/>
    </source>
</evidence>
<feature type="transmembrane region" description="Helical" evidence="7">
    <location>
        <begin position="178"/>
        <end position="197"/>
    </location>
</feature>
<dbReference type="GO" id="GO:0016020">
    <property type="term" value="C:membrane"/>
    <property type="evidence" value="ECO:0007669"/>
    <property type="project" value="UniProtKB-SubCell"/>
</dbReference>
<evidence type="ECO:0000256" key="7">
    <source>
        <dbReference type="SAM" id="Phobius"/>
    </source>
</evidence>
<dbReference type="GO" id="GO:0008195">
    <property type="term" value="F:phosphatidate phosphatase activity"/>
    <property type="evidence" value="ECO:0007669"/>
    <property type="project" value="TreeGrafter"/>
</dbReference>
<dbReference type="OrthoDB" id="8907274at2759"/>
<dbReference type="AlphaFoldDB" id="A0A061B2S2"/>
<dbReference type="Gene3D" id="1.20.144.10">
    <property type="entry name" value="Phosphatidic acid phosphatase type 2/haloperoxidase"/>
    <property type="match status" value="1"/>
</dbReference>
<keyword evidence="5 7" id="KW-0472">Membrane</keyword>
<evidence type="ECO:0000256" key="1">
    <source>
        <dbReference type="ARBA" id="ARBA00004141"/>
    </source>
</evidence>
<comment type="similarity">
    <text evidence="2">Belongs to the PA-phosphatase related phosphoesterase family.</text>
</comment>
<dbReference type="GO" id="GO:0006644">
    <property type="term" value="P:phospholipid metabolic process"/>
    <property type="evidence" value="ECO:0007669"/>
    <property type="project" value="InterPro"/>
</dbReference>
<dbReference type="Pfam" id="PF01569">
    <property type="entry name" value="PAP2"/>
    <property type="match status" value="1"/>
</dbReference>
<gene>
    <name evidence="9" type="ORF">CYFA0S_13e03246g</name>
</gene>
<comment type="subcellular location">
    <subcellularLocation>
        <location evidence="1">Membrane</location>
        <topology evidence="1">Multi-pass membrane protein</topology>
    </subcellularLocation>
</comment>
<evidence type="ECO:0000256" key="5">
    <source>
        <dbReference type="ARBA" id="ARBA00023136"/>
    </source>
</evidence>
<dbReference type="PANTHER" id="PTHR10165:SF192">
    <property type="entry name" value="PHOSPHATIDIC ACID PHOSPHATASE TYPE 2_HALOPEROXIDASE DOMAIN-CONTAINING PROTEIN"/>
    <property type="match status" value="1"/>
</dbReference>
<dbReference type="PhylomeDB" id="A0A061B2S2"/>
<dbReference type="SMART" id="SM00014">
    <property type="entry name" value="acidPPc"/>
    <property type="match status" value="1"/>
</dbReference>
<dbReference type="InterPro" id="IPR043216">
    <property type="entry name" value="PAP-like"/>
</dbReference>
<feature type="region of interest" description="Disordered" evidence="6">
    <location>
        <begin position="313"/>
        <end position="365"/>
    </location>
</feature>
<dbReference type="VEuPathDB" id="FungiDB:BON22_1888"/>
<feature type="transmembrane region" description="Helical" evidence="7">
    <location>
        <begin position="21"/>
        <end position="43"/>
    </location>
</feature>
<feature type="transmembrane region" description="Helical" evidence="7">
    <location>
        <begin position="237"/>
        <end position="256"/>
    </location>
</feature>
<sequence length="365" mass="40945">MFSKAFKDSLFQIKNTQFSTLTALSYLGDWVIYIVLLIGAMLWRRGNPRYHEFSLDDNSISHTYYNDIAVMFNDVMLFILSLVAPVVFTFVVFGFDPLDSITRKVWNIFVGLLAFTGMHAYQSIVVTILKIQLGVPRPDMIQRCQPRDWSLPTLGTLNNVGICGLTNLQLIRDGFKSFPSGHAATASTSALFCFFLFATKYKVFDERPLTLKIIISILPFKIAMFLTASRFSDNRHFISDLIAGAIIGIFSAYLVYRIYFSSLTDELNSGQALPPRRLAAGDPKKLFWRFLRDPTYHYNEYASPIEDIDFASATSSPVDSEDPNRSHSNPAGKYSGTNLHTLRGMSSSGTYSRGASRAGTNRISA</sequence>